<sequence length="152" mass="16648">MSSGSQYYWDRVLPLANSTGPELPADSNPQNVYPRLQEASDQATNAVGRLIQNELSSVKDDIQLLDDINVATKAKYNDLSTTVQDLLTTVSQVEAMYAELDGYLDQAEEVCDRIDDLTVMAYQLDACAAQLGKVREHSRMALGLACPSFTPA</sequence>
<dbReference type="Pfam" id="PF10046">
    <property type="entry name" value="BLOC1_2"/>
    <property type="match status" value="1"/>
</dbReference>
<dbReference type="GO" id="GO:0043015">
    <property type="term" value="F:gamma-tubulin binding"/>
    <property type="evidence" value="ECO:0007669"/>
    <property type="project" value="TreeGrafter"/>
</dbReference>
<name>A0A9W8E0S2_9FUNG</name>
<evidence type="ECO:0000313" key="3">
    <source>
        <dbReference type="Proteomes" id="UP001150925"/>
    </source>
</evidence>
<organism evidence="2 3">
    <name type="scientific">Dispira parvispora</name>
    <dbReference type="NCBI Taxonomy" id="1520584"/>
    <lineage>
        <taxon>Eukaryota</taxon>
        <taxon>Fungi</taxon>
        <taxon>Fungi incertae sedis</taxon>
        <taxon>Zoopagomycota</taxon>
        <taxon>Kickxellomycotina</taxon>
        <taxon>Dimargaritomycetes</taxon>
        <taxon>Dimargaritales</taxon>
        <taxon>Dimargaritaceae</taxon>
        <taxon>Dispira</taxon>
    </lineage>
</organism>
<evidence type="ECO:0000313" key="2">
    <source>
        <dbReference type="EMBL" id="KAJ1954668.1"/>
    </source>
</evidence>
<proteinExistence type="inferred from homology"/>
<dbReference type="PANTHER" id="PTHR46479">
    <property type="entry name" value="BIOGENESIS OF LYSOSOME-RELATED ORGANELLES COMPLEX 1 SUBUNIT 2"/>
    <property type="match status" value="1"/>
</dbReference>
<dbReference type="OrthoDB" id="244061at2759"/>
<reference evidence="2" key="1">
    <citation type="submission" date="2022-07" db="EMBL/GenBank/DDBJ databases">
        <title>Phylogenomic reconstructions and comparative analyses of Kickxellomycotina fungi.</title>
        <authorList>
            <person name="Reynolds N.K."/>
            <person name="Stajich J.E."/>
            <person name="Barry K."/>
            <person name="Grigoriev I.V."/>
            <person name="Crous P."/>
            <person name="Smith M.E."/>
        </authorList>
    </citation>
    <scope>NUCLEOTIDE SEQUENCE</scope>
    <source>
        <strain evidence="2">RSA 1196</strain>
    </source>
</reference>
<accession>A0A9W8E0S2</accession>
<dbReference type="GO" id="GO:0000930">
    <property type="term" value="C:gamma-tubulin complex"/>
    <property type="evidence" value="ECO:0007669"/>
    <property type="project" value="TreeGrafter"/>
</dbReference>
<gene>
    <name evidence="2" type="ORF">IWQ62_005704</name>
</gene>
<dbReference type="EMBL" id="JANBPY010002516">
    <property type="protein sequence ID" value="KAJ1954668.1"/>
    <property type="molecule type" value="Genomic_DNA"/>
</dbReference>
<dbReference type="InterPro" id="IPR019269">
    <property type="entry name" value="BLOC1_su2"/>
</dbReference>
<dbReference type="GO" id="GO:0099078">
    <property type="term" value="C:BORC complex"/>
    <property type="evidence" value="ECO:0007669"/>
    <property type="project" value="TreeGrafter"/>
</dbReference>
<dbReference type="GO" id="GO:0016197">
    <property type="term" value="P:endosomal transport"/>
    <property type="evidence" value="ECO:0007669"/>
    <property type="project" value="TreeGrafter"/>
</dbReference>
<comment type="caution">
    <text evidence="2">The sequence shown here is derived from an EMBL/GenBank/DDBJ whole genome shotgun (WGS) entry which is preliminary data.</text>
</comment>
<keyword evidence="3" id="KW-1185">Reference proteome</keyword>
<dbReference type="GO" id="GO:0032418">
    <property type="term" value="P:lysosome localization"/>
    <property type="evidence" value="ECO:0007669"/>
    <property type="project" value="TreeGrafter"/>
</dbReference>
<dbReference type="GO" id="GO:0031083">
    <property type="term" value="C:BLOC-1 complex"/>
    <property type="evidence" value="ECO:0007669"/>
    <property type="project" value="TreeGrafter"/>
</dbReference>
<dbReference type="PANTHER" id="PTHR46479:SF1">
    <property type="entry name" value="BIOGENESIS OF LYSOSOME-RELATED ORGANELLES COMPLEX 1 SUBUNIT 2"/>
    <property type="match status" value="1"/>
</dbReference>
<dbReference type="AlphaFoldDB" id="A0A9W8E0S2"/>
<evidence type="ECO:0000256" key="1">
    <source>
        <dbReference type="ARBA" id="ARBA00008468"/>
    </source>
</evidence>
<protein>
    <submittedName>
        <fullName evidence="2">Uncharacterized protein</fullName>
    </submittedName>
</protein>
<dbReference type="Proteomes" id="UP001150925">
    <property type="component" value="Unassembled WGS sequence"/>
</dbReference>
<comment type="similarity">
    <text evidence="1">Belongs to the BLOC1S2 family.</text>
</comment>